<dbReference type="PANTHER" id="PTHR11071:SF561">
    <property type="entry name" value="PEPTIDYL-PROLYL CIS-TRANS ISOMERASE D-RELATED"/>
    <property type="match status" value="1"/>
</dbReference>
<dbReference type="InterPro" id="IPR020892">
    <property type="entry name" value="Cyclophilin-type_PPIase_CS"/>
</dbReference>
<evidence type="ECO:0000256" key="8">
    <source>
        <dbReference type="PROSITE-ProRule" id="PRU00339"/>
    </source>
</evidence>
<dbReference type="GO" id="GO:0003755">
    <property type="term" value="F:peptidyl-prolyl cis-trans isomerase activity"/>
    <property type="evidence" value="ECO:0007669"/>
    <property type="project" value="UniProtKB-KW"/>
</dbReference>
<dbReference type="GeneID" id="37272156"/>
<evidence type="ECO:0000256" key="4">
    <source>
        <dbReference type="ARBA" id="ARBA00022737"/>
    </source>
</evidence>
<dbReference type="RefSeq" id="XP_025597457.1">
    <property type="nucleotide sequence ID" value="XM_025744612.1"/>
</dbReference>
<evidence type="ECO:0000256" key="7">
    <source>
        <dbReference type="ARBA" id="ARBA00023235"/>
    </source>
</evidence>
<feature type="repeat" description="TPR" evidence="8">
    <location>
        <begin position="318"/>
        <end position="351"/>
    </location>
</feature>
<reference evidence="10 11" key="1">
    <citation type="journal article" date="2018" name="Mol. Biol. Evol.">
        <title>Broad Genomic Sampling Reveals a Smut Pathogenic Ancestry of the Fungal Clade Ustilaginomycotina.</title>
        <authorList>
            <person name="Kijpornyongpan T."/>
            <person name="Mondo S.J."/>
            <person name="Barry K."/>
            <person name="Sandor L."/>
            <person name="Lee J."/>
            <person name="Lipzen A."/>
            <person name="Pangilinan J."/>
            <person name="LaButti K."/>
            <person name="Hainaut M."/>
            <person name="Henrissat B."/>
            <person name="Grigoriev I.V."/>
            <person name="Spatafora J.W."/>
            <person name="Aime M.C."/>
        </authorList>
    </citation>
    <scope>NUCLEOTIDE SEQUENCE [LARGE SCALE GENOMIC DNA]</scope>
    <source>
        <strain evidence="10 11">MCA 4186</strain>
    </source>
</reference>
<comment type="catalytic activity">
    <reaction evidence="1">
        <text>[protein]-peptidylproline (omega=180) = [protein]-peptidylproline (omega=0)</text>
        <dbReference type="Rhea" id="RHEA:16237"/>
        <dbReference type="Rhea" id="RHEA-COMP:10747"/>
        <dbReference type="Rhea" id="RHEA-COMP:10748"/>
        <dbReference type="ChEBI" id="CHEBI:83833"/>
        <dbReference type="ChEBI" id="CHEBI:83834"/>
        <dbReference type="EC" id="5.2.1.8"/>
    </reaction>
</comment>
<comment type="function">
    <text evidence="2">PPIases accelerate the folding of proteins. It catalyzes the cis-trans isomerization of proline imidic peptide bonds in oligopeptides.</text>
</comment>
<dbReference type="PROSITE" id="PS00170">
    <property type="entry name" value="CSA_PPIASE_1"/>
    <property type="match status" value="1"/>
</dbReference>
<evidence type="ECO:0000256" key="5">
    <source>
        <dbReference type="ARBA" id="ARBA00022803"/>
    </source>
</evidence>
<dbReference type="STRING" id="58919.A0A316Z857"/>
<dbReference type="InterPro" id="IPR002130">
    <property type="entry name" value="Cyclophilin-type_PPIase_dom"/>
</dbReference>
<evidence type="ECO:0000256" key="2">
    <source>
        <dbReference type="ARBA" id="ARBA00002388"/>
    </source>
</evidence>
<keyword evidence="7" id="KW-0413">Isomerase</keyword>
<keyword evidence="6" id="KW-0697">Rotamase</keyword>
<dbReference type="PRINTS" id="PR00153">
    <property type="entry name" value="CSAPPISMRASE"/>
</dbReference>
<dbReference type="PROSITE" id="PS50005">
    <property type="entry name" value="TPR"/>
    <property type="match status" value="1"/>
</dbReference>
<dbReference type="OrthoDB" id="193499at2759"/>
<dbReference type="CDD" id="cd01926">
    <property type="entry name" value="cyclophilin_ABH_like"/>
    <property type="match status" value="1"/>
</dbReference>
<dbReference type="PROSITE" id="PS50072">
    <property type="entry name" value="CSA_PPIASE_2"/>
    <property type="match status" value="1"/>
</dbReference>
<dbReference type="GO" id="GO:0042026">
    <property type="term" value="P:protein refolding"/>
    <property type="evidence" value="ECO:0007669"/>
    <property type="project" value="UniProtKB-ARBA"/>
</dbReference>
<dbReference type="Gene3D" id="2.40.100.10">
    <property type="entry name" value="Cyclophilin-like"/>
    <property type="match status" value="1"/>
</dbReference>
<dbReference type="Proteomes" id="UP000245946">
    <property type="component" value="Unassembled WGS sequence"/>
</dbReference>
<keyword evidence="5 8" id="KW-0802">TPR repeat</keyword>
<dbReference type="Gene3D" id="1.25.40.10">
    <property type="entry name" value="Tetratricopeptide repeat domain"/>
    <property type="match status" value="1"/>
</dbReference>
<dbReference type="InterPro" id="IPR029000">
    <property type="entry name" value="Cyclophilin-like_dom_sf"/>
</dbReference>
<evidence type="ECO:0000256" key="6">
    <source>
        <dbReference type="ARBA" id="ARBA00023110"/>
    </source>
</evidence>
<gene>
    <name evidence="10" type="ORF">FA09DRAFT_343695</name>
</gene>
<dbReference type="FunFam" id="1.25.40.10:FF:000029">
    <property type="entry name" value="peptidyl-prolyl cis-trans isomerase D"/>
    <property type="match status" value="1"/>
</dbReference>
<dbReference type="EC" id="5.2.1.8" evidence="3"/>
<dbReference type="FunFam" id="2.40.100.10:FF:000025">
    <property type="entry name" value="Peptidyl-prolyl cis-trans isomerase CYP19-2"/>
    <property type="match status" value="1"/>
</dbReference>
<dbReference type="GO" id="GO:0005737">
    <property type="term" value="C:cytoplasm"/>
    <property type="evidence" value="ECO:0007669"/>
    <property type="project" value="TreeGrafter"/>
</dbReference>
<feature type="domain" description="PPIase cyclophilin-type" evidence="9">
    <location>
        <begin position="12"/>
        <end position="171"/>
    </location>
</feature>
<evidence type="ECO:0000259" key="9">
    <source>
        <dbReference type="PROSITE" id="PS50072"/>
    </source>
</evidence>
<dbReference type="InterPro" id="IPR019734">
    <property type="entry name" value="TPR_rpt"/>
</dbReference>
<evidence type="ECO:0000256" key="1">
    <source>
        <dbReference type="ARBA" id="ARBA00000971"/>
    </source>
</evidence>
<sequence length="381" mass="41175">MSNPHVFFDLTFGAQPAARAGANRIVFELYADRVPRTAENFRALCTGEKGAKLTYKGSAFHRSIPKFMIQGGDFTRGDGTGGESIYGEKFEDEDLTGKHDTPFLLSMANAGPGTNGSQFFITTVPTPHLDGKHVVFGRVVAGKGVVRRAEATPTSGGDKPIEPVVIEACGVCEGGAPWGIEADETDSFEDFPEDASEKLEEEPKEALRIATALRALGNERFGKGQWSGALEKWQKALRYLNVHPVLPAPHDLDASFVEAYEALRTALALNSALCALKLPKPDTALALSSCSGVIARVQKQTDTDWEKEAGEQKKKDLAKAYYRRALAHSAKKDDDAAVADLDEALKYAPEDGGVKKEKAAIAQRKAARLAAQKKAYSKMFA</sequence>
<dbReference type="EMBL" id="KZ819296">
    <property type="protein sequence ID" value="PWN97178.1"/>
    <property type="molecule type" value="Genomic_DNA"/>
</dbReference>
<evidence type="ECO:0000313" key="10">
    <source>
        <dbReference type="EMBL" id="PWN97178.1"/>
    </source>
</evidence>
<dbReference type="PANTHER" id="PTHR11071">
    <property type="entry name" value="PEPTIDYL-PROLYL CIS-TRANS ISOMERASE"/>
    <property type="match status" value="1"/>
</dbReference>
<dbReference type="SUPFAM" id="SSF48452">
    <property type="entry name" value="TPR-like"/>
    <property type="match status" value="1"/>
</dbReference>
<dbReference type="SUPFAM" id="SSF50891">
    <property type="entry name" value="Cyclophilin-like"/>
    <property type="match status" value="1"/>
</dbReference>
<organism evidence="10 11">
    <name type="scientific">Tilletiopsis washingtonensis</name>
    <dbReference type="NCBI Taxonomy" id="58919"/>
    <lineage>
        <taxon>Eukaryota</taxon>
        <taxon>Fungi</taxon>
        <taxon>Dikarya</taxon>
        <taxon>Basidiomycota</taxon>
        <taxon>Ustilaginomycotina</taxon>
        <taxon>Exobasidiomycetes</taxon>
        <taxon>Entylomatales</taxon>
        <taxon>Entylomatales incertae sedis</taxon>
        <taxon>Tilletiopsis</taxon>
    </lineage>
</organism>
<dbReference type="Pfam" id="PF00160">
    <property type="entry name" value="Pro_isomerase"/>
    <property type="match status" value="1"/>
</dbReference>
<dbReference type="SMART" id="SM00028">
    <property type="entry name" value="TPR"/>
    <property type="match status" value="2"/>
</dbReference>
<keyword evidence="4" id="KW-0677">Repeat</keyword>
<name>A0A316Z857_9BASI</name>
<proteinExistence type="predicted"/>
<dbReference type="InterPro" id="IPR011990">
    <property type="entry name" value="TPR-like_helical_dom_sf"/>
</dbReference>
<accession>A0A316Z857</accession>
<evidence type="ECO:0000313" key="11">
    <source>
        <dbReference type="Proteomes" id="UP000245946"/>
    </source>
</evidence>
<evidence type="ECO:0000256" key="3">
    <source>
        <dbReference type="ARBA" id="ARBA00013194"/>
    </source>
</evidence>
<dbReference type="AlphaFoldDB" id="A0A316Z857"/>
<keyword evidence="11" id="KW-1185">Reference proteome</keyword>
<protein>
    <recommendedName>
        <fullName evidence="3">peptidylprolyl isomerase</fullName>
        <ecNumber evidence="3">5.2.1.8</ecNumber>
    </recommendedName>
</protein>
<dbReference type="GO" id="GO:0016018">
    <property type="term" value="F:cyclosporin A binding"/>
    <property type="evidence" value="ECO:0007669"/>
    <property type="project" value="TreeGrafter"/>
</dbReference>